<dbReference type="InterPro" id="IPR051694">
    <property type="entry name" value="Immunoregulatory_rcpt-like"/>
</dbReference>
<comment type="subcellular location">
    <subcellularLocation>
        <location evidence="1">Membrane</location>
        <topology evidence="1">Single-pass membrane protein</topology>
    </subcellularLocation>
</comment>
<dbReference type="Proteomes" id="UP000050424">
    <property type="component" value="Unassembled WGS sequence"/>
</dbReference>
<evidence type="ECO:0000256" key="3">
    <source>
        <dbReference type="ARBA" id="ARBA00022989"/>
    </source>
</evidence>
<evidence type="ECO:0000256" key="2">
    <source>
        <dbReference type="ARBA" id="ARBA00022692"/>
    </source>
</evidence>
<keyword evidence="7" id="KW-0732">Signal</keyword>
<name>A0A0P7BIQ1_9HYPO</name>
<keyword evidence="3 6" id="KW-1133">Transmembrane helix</keyword>
<keyword evidence="4 6" id="KW-0472">Membrane</keyword>
<keyword evidence="2 6" id="KW-0812">Transmembrane</keyword>
<gene>
    <name evidence="8" type="ORF">AK830_g3069</name>
</gene>
<keyword evidence="9" id="KW-1185">Reference proteome</keyword>
<evidence type="ECO:0000256" key="6">
    <source>
        <dbReference type="SAM" id="Phobius"/>
    </source>
</evidence>
<comment type="caution">
    <text evidence="8">The sequence shown here is derived from an EMBL/GenBank/DDBJ whole genome shotgun (WGS) entry which is preliminary data.</text>
</comment>
<evidence type="ECO:0000256" key="4">
    <source>
        <dbReference type="ARBA" id="ARBA00023136"/>
    </source>
</evidence>
<dbReference type="PANTHER" id="PTHR15549">
    <property type="entry name" value="PAIRED IMMUNOGLOBULIN-LIKE TYPE 2 RECEPTOR"/>
    <property type="match status" value="1"/>
</dbReference>
<evidence type="ECO:0000313" key="8">
    <source>
        <dbReference type="EMBL" id="KPM43473.1"/>
    </source>
</evidence>
<feature type="chain" id="PRO_5006135865" description="Mid2 domain-containing protein" evidence="7">
    <location>
        <begin position="29"/>
        <end position="364"/>
    </location>
</feature>
<feature type="compositionally biased region" description="Low complexity" evidence="5">
    <location>
        <begin position="154"/>
        <end position="220"/>
    </location>
</feature>
<evidence type="ECO:0000256" key="1">
    <source>
        <dbReference type="ARBA" id="ARBA00004167"/>
    </source>
</evidence>
<proteinExistence type="predicted"/>
<feature type="region of interest" description="Disordered" evidence="5">
    <location>
        <begin position="153"/>
        <end position="220"/>
    </location>
</feature>
<sequence>MWLSMRFAGTMGLCLFPMLTRLARQVTAHPDDPTITSSPSLELIQRQDDDDVGTNFIGYTSYFGRYIAQSCGSGSTVTSSSSWAACRPTEATTFIIATGCESESVLVAPNTEFPCGLNVCYSIFLYQSLDDETPHSLYACDSVSRDITLYAETTGGEEPSASAESTTSTEPTTTSSDSIVVSSTDTSTSSTSDSGESSTASSSTGSGSSSGSDSDSGSSRPPAWIAGPIVGGIAGVTIIALLIWIIVLLRKRRQHTSGHGSTPGHPPAGFYPSYQQQPPPGWIGQAPPPQFYQPGQPQTQAHYAPNVLSSPQVELHGTSVPTELQAESKAGHGHIFVLGTGCSRKTEKHETVCRRGGDAGMNRM</sequence>
<reference evidence="8 9" key="1">
    <citation type="submission" date="2015-09" db="EMBL/GenBank/DDBJ databases">
        <title>Draft genome of a European isolate of the apple canker pathogen Neonectria ditissima.</title>
        <authorList>
            <person name="Gomez-Cortecero A."/>
            <person name="Harrison R.J."/>
            <person name="Armitage A.D."/>
        </authorList>
    </citation>
    <scope>NUCLEOTIDE SEQUENCE [LARGE SCALE GENOMIC DNA]</scope>
    <source>
        <strain evidence="8 9">R09/05</strain>
    </source>
</reference>
<evidence type="ECO:0000256" key="7">
    <source>
        <dbReference type="SAM" id="SignalP"/>
    </source>
</evidence>
<evidence type="ECO:0000256" key="5">
    <source>
        <dbReference type="SAM" id="MobiDB-lite"/>
    </source>
</evidence>
<feature type="transmembrane region" description="Helical" evidence="6">
    <location>
        <begin position="224"/>
        <end position="249"/>
    </location>
</feature>
<evidence type="ECO:0008006" key="10">
    <source>
        <dbReference type="Google" id="ProtNLM"/>
    </source>
</evidence>
<protein>
    <recommendedName>
        <fullName evidence="10">Mid2 domain-containing protein</fullName>
    </recommendedName>
</protein>
<organism evidence="8 9">
    <name type="scientific">Neonectria ditissima</name>
    <dbReference type="NCBI Taxonomy" id="78410"/>
    <lineage>
        <taxon>Eukaryota</taxon>
        <taxon>Fungi</taxon>
        <taxon>Dikarya</taxon>
        <taxon>Ascomycota</taxon>
        <taxon>Pezizomycotina</taxon>
        <taxon>Sordariomycetes</taxon>
        <taxon>Hypocreomycetidae</taxon>
        <taxon>Hypocreales</taxon>
        <taxon>Nectriaceae</taxon>
        <taxon>Neonectria</taxon>
    </lineage>
</organism>
<dbReference type="CDD" id="cd12087">
    <property type="entry name" value="TM_EGFR-like"/>
    <property type="match status" value="1"/>
</dbReference>
<dbReference type="OrthoDB" id="10606876at2759"/>
<dbReference type="GO" id="GO:0071944">
    <property type="term" value="C:cell periphery"/>
    <property type="evidence" value="ECO:0007669"/>
    <property type="project" value="UniProtKB-ARBA"/>
</dbReference>
<dbReference type="EMBL" id="LKCW01000032">
    <property type="protein sequence ID" value="KPM43473.1"/>
    <property type="molecule type" value="Genomic_DNA"/>
</dbReference>
<dbReference type="GO" id="GO:0016020">
    <property type="term" value="C:membrane"/>
    <property type="evidence" value="ECO:0007669"/>
    <property type="project" value="UniProtKB-SubCell"/>
</dbReference>
<accession>A0A0P7BIQ1</accession>
<feature type="signal peptide" evidence="7">
    <location>
        <begin position="1"/>
        <end position="28"/>
    </location>
</feature>
<evidence type="ECO:0000313" key="9">
    <source>
        <dbReference type="Proteomes" id="UP000050424"/>
    </source>
</evidence>
<dbReference type="AlphaFoldDB" id="A0A0P7BIQ1"/>
<dbReference type="STRING" id="78410.A0A0P7BIQ1"/>
<dbReference type="PANTHER" id="PTHR15549:SF26">
    <property type="entry name" value="AXIAL BUDDING PATTERN PROTEIN 2-RELATED"/>
    <property type="match status" value="1"/>
</dbReference>